<feature type="non-terminal residue" evidence="2">
    <location>
        <position position="39"/>
    </location>
</feature>
<dbReference type="Pfam" id="PF00462">
    <property type="entry name" value="Glutaredoxin"/>
    <property type="match status" value="1"/>
</dbReference>
<dbReference type="InterPro" id="IPR036249">
    <property type="entry name" value="Thioredoxin-like_sf"/>
</dbReference>
<name>X0VDE9_9ZZZZ</name>
<evidence type="ECO:0000313" key="2">
    <source>
        <dbReference type="EMBL" id="GAG09292.1"/>
    </source>
</evidence>
<comment type="caution">
    <text evidence="2">The sequence shown here is derived from an EMBL/GenBank/DDBJ whole genome shotgun (WGS) entry which is preliminary data.</text>
</comment>
<dbReference type="EMBL" id="BARS01020611">
    <property type="protein sequence ID" value="GAG09292.1"/>
    <property type="molecule type" value="Genomic_DNA"/>
</dbReference>
<dbReference type="SUPFAM" id="SSF52833">
    <property type="entry name" value="Thioredoxin-like"/>
    <property type="match status" value="1"/>
</dbReference>
<dbReference type="AlphaFoldDB" id="X0VDE9"/>
<accession>X0VDE9</accession>
<feature type="domain" description="Glutaredoxin" evidence="1">
    <location>
        <begin position="1"/>
        <end position="39"/>
    </location>
</feature>
<gene>
    <name evidence="2" type="ORF">S01H1_33205</name>
</gene>
<proteinExistence type="predicted"/>
<dbReference type="CDD" id="cd02976">
    <property type="entry name" value="NrdH"/>
    <property type="match status" value="1"/>
</dbReference>
<evidence type="ECO:0000259" key="1">
    <source>
        <dbReference type="Pfam" id="PF00462"/>
    </source>
</evidence>
<protein>
    <recommendedName>
        <fullName evidence="1">Glutaredoxin domain-containing protein</fullName>
    </recommendedName>
</protein>
<dbReference type="InterPro" id="IPR002109">
    <property type="entry name" value="Glutaredoxin"/>
</dbReference>
<dbReference type="Gene3D" id="3.40.30.10">
    <property type="entry name" value="Glutaredoxin"/>
    <property type="match status" value="1"/>
</dbReference>
<organism evidence="2">
    <name type="scientific">marine sediment metagenome</name>
    <dbReference type="NCBI Taxonomy" id="412755"/>
    <lineage>
        <taxon>unclassified sequences</taxon>
        <taxon>metagenomes</taxon>
        <taxon>ecological metagenomes</taxon>
    </lineage>
</organism>
<reference evidence="2" key="1">
    <citation type="journal article" date="2014" name="Front. Microbiol.">
        <title>High frequency of phylogenetically diverse reductive dehalogenase-homologous genes in deep subseafloor sedimentary metagenomes.</title>
        <authorList>
            <person name="Kawai M."/>
            <person name="Futagami T."/>
            <person name="Toyoda A."/>
            <person name="Takaki Y."/>
            <person name="Nishi S."/>
            <person name="Hori S."/>
            <person name="Arai W."/>
            <person name="Tsubouchi T."/>
            <person name="Morono Y."/>
            <person name="Uchiyama I."/>
            <person name="Ito T."/>
            <person name="Fujiyama A."/>
            <person name="Inagaki F."/>
            <person name="Takami H."/>
        </authorList>
    </citation>
    <scope>NUCLEOTIDE SEQUENCE</scope>
    <source>
        <strain evidence="2">Expedition CK06-06</strain>
    </source>
</reference>
<sequence length="39" mass="4195">MAKSLLDANNIPYQDLDVAEDKAAREEMVSKSGAMSVPV</sequence>